<evidence type="ECO:0000313" key="2">
    <source>
        <dbReference type="Proteomes" id="UP000560470"/>
    </source>
</evidence>
<dbReference type="AlphaFoldDB" id="A0A7Y7RU22"/>
<dbReference type="Proteomes" id="UP000560470">
    <property type="component" value="Unassembled WGS sequence"/>
</dbReference>
<gene>
    <name evidence="1" type="ORF">HX797_19325</name>
</gene>
<dbReference type="Gene3D" id="3.40.50.880">
    <property type="match status" value="1"/>
</dbReference>
<comment type="caution">
    <text evidence="1">The sequence shown here is derived from an EMBL/GenBank/DDBJ whole genome shotgun (WGS) entry which is preliminary data.</text>
</comment>
<dbReference type="EMBL" id="JACAOZ010000016">
    <property type="protein sequence ID" value="NVZ58417.1"/>
    <property type="molecule type" value="Genomic_DNA"/>
</dbReference>
<dbReference type="SUPFAM" id="SSF52317">
    <property type="entry name" value="Class I glutamine amidotransferase-like"/>
    <property type="match status" value="1"/>
</dbReference>
<protein>
    <submittedName>
        <fullName evidence="1">Uncharacterized protein</fullName>
    </submittedName>
</protein>
<accession>A0A7Y7RU22</accession>
<reference evidence="1 2" key="1">
    <citation type="submission" date="2020-04" db="EMBL/GenBank/DDBJ databases">
        <title>Molecular characterization of pseudomonads from Agaricus bisporus reveal novel blotch 2 pathogens in Western Europe.</title>
        <authorList>
            <person name="Taparia T."/>
            <person name="Krijger M."/>
            <person name="Haynes E."/>
            <person name="Elpinstone J.G."/>
            <person name="Noble R."/>
            <person name="Van Der Wolf J."/>
        </authorList>
    </citation>
    <scope>NUCLEOTIDE SEQUENCE [LARGE SCALE GENOMIC DNA]</scope>
    <source>
        <strain evidence="1 2">B7002</strain>
    </source>
</reference>
<sequence>MAQVKEPANYGPNGTYNKIQSVDAIDATADIVAPSITAAELKAKYDVLSVGLHNSSFTVAQADRLKEYAALGGVLLLACDNGAAVGMLNVLQRFGHTGTLAGVPVVGVYSGLSSTTENLSSYFGNSSGVTIKGSASLAMTATQLPPGSKVLATFGAYVLFWLVGGTMGRVIAFSDIELTTTEVSGTTVDNGQEKFLNNMMGYVFDQVLANAG</sequence>
<name>A0A7Y7RU22_9PSED</name>
<evidence type="ECO:0000313" key="1">
    <source>
        <dbReference type="EMBL" id="NVZ58417.1"/>
    </source>
</evidence>
<proteinExistence type="predicted"/>
<organism evidence="1 2">
    <name type="scientific">Pseudomonas edaphica</name>
    <dbReference type="NCBI Taxonomy" id="2006980"/>
    <lineage>
        <taxon>Bacteria</taxon>
        <taxon>Pseudomonadati</taxon>
        <taxon>Pseudomonadota</taxon>
        <taxon>Gammaproteobacteria</taxon>
        <taxon>Pseudomonadales</taxon>
        <taxon>Pseudomonadaceae</taxon>
        <taxon>Pseudomonas</taxon>
    </lineage>
</organism>
<dbReference type="InterPro" id="IPR029062">
    <property type="entry name" value="Class_I_gatase-like"/>
</dbReference>